<feature type="transmembrane region" description="Helical" evidence="1">
    <location>
        <begin position="293"/>
        <end position="309"/>
    </location>
</feature>
<dbReference type="Pfam" id="PF18920">
    <property type="entry name" value="DUF5671"/>
    <property type="match status" value="2"/>
</dbReference>
<keyword evidence="1" id="KW-0812">Transmembrane</keyword>
<evidence type="ECO:0000259" key="2">
    <source>
        <dbReference type="Pfam" id="PF18920"/>
    </source>
</evidence>
<dbReference type="EMBL" id="VFOU01000001">
    <property type="protein sequence ID" value="TQL74152.1"/>
    <property type="molecule type" value="Genomic_DNA"/>
</dbReference>
<keyword evidence="4" id="KW-1185">Reference proteome</keyword>
<feature type="transmembrane region" description="Helical" evidence="1">
    <location>
        <begin position="451"/>
        <end position="468"/>
    </location>
</feature>
<feature type="transmembrane region" description="Helical" evidence="1">
    <location>
        <begin position="75"/>
        <end position="97"/>
    </location>
</feature>
<feature type="transmembrane region" description="Helical" evidence="1">
    <location>
        <begin position="109"/>
        <end position="128"/>
    </location>
</feature>
<feature type="transmembrane region" description="Helical" evidence="1">
    <location>
        <begin position="215"/>
        <end position="238"/>
    </location>
</feature>
<feature type="transmembrane region" description="Helical" evidence="1">
    <location>
        <begin position="250"/>
        <end position="273"/>
    </location>
</feature>
<gene>
    <name evidence="3" type="ORF">FB556_0605</name>
</gene>
<evidence type="ECO:0000313" key="4">
    <source>
        <dbReference type="Proteomes" id="UP000319746"/>
    </source>
</evidence>
<feature type="transmembrane region" description="Helical" evidence="1">
    <location>
        <begin position="329"/>
        <end position="350"/>
    </location>
</feature>
<feature type="transmembrane region" description="Helical" evidence="1">
    <location>
        <begin position="362"/>
        <end position="381"/>
    </location>
</feature>
<feature type="transmembrane region" description="Helical" evidence="1">
    <location>
        <begin position="6"/>
        <end position="22"/>
    </location>
</feature>
<comment type="caution">
    <text evidence="3">The sequence shown here is derived from an EMBL/GenBank/DDBJ whole genome shotgun (WGS) entry which is preliminary data.</text>
</comment>
<organism evidence="3 4">
    <name type="scientific">Enteractinococcus coprophilus</name>
    <dbReference type="NCBI Taxonomy" id="1027633"/>
    <lineage>
        <taxon>Bacteria</taxon>
        <taxon>Bacillati</taxon>
        <taxon>Actinomycetota</taxon>
        <taxon>Actinomycetes</taxon>
        <taxon>Micrococcales</taxon>
        <taxon>Micrococcaceae</taxon>
    </lineage>
</organism>
<keyword evidence="1" id="KW-1133">Transmembrane helix</keyword>
<protein>
    <recommendedName>
        <fullName evidence="2">DUF5671 domain-containing protein</fullName>
    </recommendedName>
</protein>
<proteinExistence type="predicted"/>
<evidence type="ECO:0000256" key="1">
    <source>
        <dbReference type="SAM" id="Phobius"/>
    </source>
</evidence>
<evidence type="ECO:0000313" key="3">
    <source>
        <dbReference type="EMBL" id="TQL74152.1"/>
    </source>
</evidence>
<feature type="transmembrane region" description="Helical" evidence="1">
    <location>
        <begin position="42"/>
        <end position="63"/>
    </location>
</feature>
<feature type="domain" description="DUF5671" evidence="2">
    <location>
        <begin position="324"/>
        <end position="440"/>
    </location>
</feature>
<feature type="transmembrane region" description="Helical" evidence="1">
    <location>
        <begin position="406"/>
        <end position="431"/>
    </location>
</feature>
<feature type="transmembrane region" description="Helical" evidence="1">
    <location>
        <begin position="148"/>
        <end position="166"/>
    </location>
</feature>
<dbReference type="OrthoDB" id="4819984at2"/>
<dbReference type="RefSeq" id="WP_141864592.1">
    <property type="nucleotide sequence ID" value="NZ_BAABAN010000016.1"/>
</dbReference>
<feature type="domain" description="DUF5671" evidence="2">
    <location>
        <begin position="37"/>
        <end position="142"/>
    </location>
</feature>
<reference evidence="3 4" key="1">
    <citation type="submission" date="2019-06" db="EMBL/GenBank/DDBJ databases">
        <title>Sequencing the genomes of 1000 actinobacteria strains.</title>
        <authorList>
            <person name="Klenk H.-P."/>
        </authorList>
    </citation>
    <scope>NUCLEOTIDE SEQUENCE [LARGE SCALE GENOMIC DNA]</scope>
    <source>
        <strain evidence="3 4">DSM 24083</strain>
    </source>
</reference>
<dbReference type="AlphaFoldDB" id="A0A543ANJ7"/>
<name>A0A543ANJ7_9MICC</name>
<feature type="transmembrane region" description="Helical" evidence="1">
    <location>
        <begin position="173"/>
        <end position="195"/>
    </location>
</feature>
<sequence>MSLTILLVALLVGAVGFIVVAARRMQGKSLTGHMFRRAFQYVLLYALVIVVANGAADLLARAFGSTPEFDEPLLLAQSVTAVVIGLPITALLIWWIVRTHRNDPEERGSLIYQAYLTAAALTGAGMTAVKLSESLTTALGTQIFDGDAVGHLIIWVIVGAIHWRVIQRTLAPANAVAHLLLGSTIGLVLATGGLIDLLATSLEMLTGTQILIGSFVPLGSAAGLFVSGALLWIVYWLLSASKLPRGSIWHAYVLLLGVAGGLTTALVGAQALLWRGLVHLLGDPMPFVTWFEWPQAVAALLIGALVWWYHRDLLDATDHTPLHRVYQYLVSGIGAIAAAAGVGLLVVALVDAITPAQLYHNPLNTLLGGLTLIIVGAPLWWSHWRLAQRAAEQHPEVELTAVSRRIYLIVLLGAAAITVVIALIAAVAEIIADVMENQLSLTTLYDTRTEIGYLTAGLTIIAYHAAVLRQDSRNAPAEPEATDTPAVAADTGKLILVGPMDPTLATTLRKRFGRPVQFLASNTGELWNADAVLAQIEAHDVDTDLLIIAREQGLETRPIDEVRNVQ</sequence>
<dbReference type="InterPro" id="IPR043728">
    <property type="entry name" value="DUF5671"/>
</dbReference>
<dbReference type="Proteomes" id="UP000319746">
    <property type="component" value="Unassembled WGS sequence"/>
</dbReference>
<keyword evidence="1" id="KW-0472">Membrane</keyword>
<accession>A0A543ANJ7</accession>